<protein>
    <submittedName>
        <fullName evidence="2">Uncharacterized protein</fullName>
    </submittedName>
</protein>
<accession>A0AAW2JIF2</accession>
<proteinExistence type="predicted"/>
<evidence type="ECO:0000313" key="2">
    <source>
        <dbReference type="EMBL" id="KAL0294021.1"/>
    </source>
</evidence>
<name>A0AAW2JIF2_SESRA</name>
<feature type="compositionally biased region" description="Low complexity" evidence="1">
    <location>
        <begin position="35"/>
        <end position="45"/>
    </location>
</feature>
<gene>
    <name evidence="2" type="ORF">Sradi_6907500</name>
</gene>
<organism evidence="2">
    <name type="scientific">Sesamum radiatum</name>
    <name type="common">Black benniseed</name>
    <dbReference type="NCBI Taxonomy" id="300843"/>
    <lineage>
        <taxon>Eukaryota</taxon>
        <taxon>Viridiplantae</taxon>
        <taxon>Streptophyta</taxon>
        <taxon>Embryophyta</taxon>
        <taxon>Tracheophyta</taxon>
        <taxon>Spermatophyta</taxon>
        <taxon>Magnoliopsida</taxon>
        <taxon>eudicotyledons</taxon>
        <taxon>Gunneridae</taxon>
        <taxon>Pentapetalae</taxon>
        <taxon>asterids</taxon>
        <taxon>lamiids</taxon>
        <taxon>Lamiales</taxon>
        <taxon>Pedaliaceae</taxon>
        <taxon>Sesamum</taxon>
    </lineage>
</organism>
<dbReference type="AlphaFoldDB" id="A0AAW2JIF2"/>
<comment type="caution">
    <text evidence="2">The sequence shown here is derived from an EMBL/GenBank/DDBJ whole genome shotgun (WGS) entry which is preliminary data.</text>
</comment>
<feature type="region of interest" description="Disordered" evidence="1">
    <location>
        <begin position="102"/>
        <end position="141"/>
    </location>
</feature>
<sequence>MEIPNNTANNQKAEDTSRNTQTLQVIIGMLPATAAGGSTPATLTQTPPPPKLVGLTVDPPHRSTFPGTYTEQLSPALLGVIQQIISAAIREPVATLAPVRVATPSDVDAPKEEAKGNIPVPLPPADRRQGAPPLLPQDIPL</sequence>
<feature type="region of interest" description="Disordered" evidence="1">
    <location>
        <begin position="35"/>
        <end position="68"/>
    </location>
</feature>
<reference evidence="2" key="1">
    <citation type="submission" date="2020-06" db="EMBL/GenBank/DDBJ databases">
        <authorList>
            <person name="Li T."/>
            <person name="Hu X."/>
            <person name="Zhang T."/>
            <person name="Song X."/>
            <person name="Zhang H."/>
            <person name="Dai N."/>
            <person name="Sheng W."/>
            <person name="Hou X."/>
            <person name="Wei L."/>
        </authorList>
    </citation>
    <scope>NUCLEOTIDE SEQUENCE</scope>
    <source>
        <strain evidence="2">G02</strain>
        <tissue evidence="2">Leaf</tissue>
    </source>
</reference>
<evidence type="ECO:0000256" key="1">
    <source>
        <dbReference type="SAM" id="MobiDB-lite"/>
    </source>
</evidence>
<reference evidence="2" key="2">
    <citation type="journal article" date="2024" name="Plant">
        <title>Genomic evolution and insights into agronomic trait innovations of Sesamum species.</title>
        <authorList>
            <person name="Miao H."/>
            <person name="Wang L."/>
            <person name="Qu L."/>
            <person name="Liu H."/>
            <person name="Sun Y."/>
            <person name="Le M."/>
            <person name="Wang Q."/>
            <person name="Wei S."/>
            <person name="Zheng Y."/>
            <person name="Lin W."/>
            <person name="Duan Y."/>
            <person name="Cao H."/>
            <person name="Xiong S."/>
            <person name="Wang X."/>
            <person name="Wei L."/>
            <person name="Li C."/>
            <person name="Ma Q."/>
            <person name="Ju M."/>
            <person name="Zhao R."/>
            <person name="Li G."/>
            <person name="Mu C."/>
            <person name="Tian Q."/>
            <person name="Mei H."/>
            <person name="Zhang T."/>
            <person name="Gao T."/>
            <person name="Zhang H."/>
        </authorList>
    </citation>
    <scope>NUCLEOTIDE SEQUENCE</scope>
    <source>
        <strain evidence="2">G02</strain>
    </source>
</reference>
<dbReference type="EMBL" id="JACGWJ010000236">
    <property type="protein sequence ID" value="KAL0294021.1"/>
    <property type="molecule type" value="Genomic_DNA"/>
</dbReference>